<evidence type="ECO:0000256" key="1">
    <source>
        <dbReference type="SAM" id="MobiDB-lite"/>
    </source>
</evidence>
<gene>
    <name evidence="2" type="ORF">CC80DRAFT_506419</name>
</gene>
<dbReference type="AlphaFoldDB" id="A0A6A5TRV9"/>
<organism evidence="2 3">
    <name type="scientific">Byssothecium circinans</name>
    <dbReference type="NCBI Taxonomy" id="147558"/>
    <lineage>
        <taxon>Eukaryota</taxon>
        <taxon>Fungi</taxon>
        <taxon>Dikarya</taxon>
        <taxon>Ascomycota</taxon>
        <taxon>Pezizomycotina</taxon>
        <taxon>Dothideomycetes</taxon>
        <taxon>Pleosporomycetidae</taxon>
        <taxon>Pleosporales</taxon>
        <taxon>Massarineae</taxon>
        <taxon>Massarinaceae</taxon>
        <taxon>Byssothecium</taxon>
    </lineage>
</organism>
<keyword evidence="3" id="KW-1185">Reference proteome</keyword>
<name>A0A6A5TRV9_9PLEO</name>
<evidence type="ECO:0000313" key="3">
    <source>
        <dbReference type="Proteomes" id="UP000800035"/>
    </source>
</evidence>
<protein>
    <submittedName>
        <fullName evidence="2">Uncharacterized protein</fullName>
    </submittedName>
</protein>
<evidence type="ECO:0000313" key="2">
    <source>
        <dbReference type="EMBL" id="KAF1954402.1"/>
    </source>
</evidence>
<proteinExistence type="predicted"/>
<dbReference type="EMBL" id="ML976999">
    <property type="protein sequence ID" value="KAF1954402.1"/>
    <property type="molecule type" value="Genomic_DNA"/>
</dbReference>
<feature type="region of interest" description="Disordered" evidence="1">
    <location>
        <begin position="35"/>
        <end position="63"/>
    </location>
</feature>
<accession>A0A6A5TRV9</accession>
<dbReference type="Proteomes" id="UP000800035">
    <property type="component" value="Unassembled WGS sequence"/>
</dbReference>
<feature type="compositionally biased region" description="Low complexity" evidence="1">
    <location>
        <begin position="39"/>
        <end position="51"/>
    </location>
</feature>
<sequence>MRIDISFPYTSTAVKERHRHVCVCVPQQRRCGGGGVYGSSSLPSRSIRSTSGKAATLPRSDPSVMDSQDYGIPQLSLHSLAQAGRSRAGLDWPKGLGAWELPASAAYSYSVEVDRGPWADGPWTDRPGGVRKEEDVCVIFSAPSCACWRGAGAWEMLMLMCRGGRHFPYWDYLGGWPQREIHGDRGDDDDRKGQDGVVVLRTVERVRFPGDIIS</sequence>
<reference evidence="2" key="1">
    <citation type="journal article" date="2020" name="Stud. Mycol.">
        <title>101 Dothideomycetes genomes: a test case for predicting lifestyles and emergence of pathogens.</title>
        <authorList>
            <person name="Haridas S."/>
            <person name="Albert R."/>
            <person name="Binder M."/>
            <person name="Bloem J."/>
            <person name="Labutti K."/>
            <person name="Salamov A."/>
            <person name="Andreopoulos B."/>
            <person name="Baker S."/>
            <person name="Barry K."/>
            <person name="Bills G."/>
            <person name="Bluhm B."/>
            <person name="Cannon C."/>
            <person name="Castanera R."/>
            <person name="Culley D."/>
            <person name="Daum C."/>
            <person name="Ezra D."/>
            <person name="Gonzalez J."/>
            <person name="Henrissat B."/>
            <person name="Kuo A."/>
            <person name="Liang C."/>
            <person name="Lipzen A."/>
            <person name="Lutzoni F."/>
            <person name="Magnuson J."/>
            <person name="Mondo S."/>
            <person name="Nolan M."/>
            <person name="Ohm R."/>
            <person name="Pangilinan J."/>
            <person name="Park H.-J."/>
            <person name="Ramirez L."/>
            <person name="Alfaro M."/>
            <person name="Sun H."/>
            <person name="Tritt A."/>
            <person name="Yoshinaga Y."/>
            <person name="Zwiers L.-H."/>
            <person name="Turgeon B."/>
            <person name="Goodwin S."/>
            <person name="Spatafora J."/>
            <person name="Crous P."/>
            <person name="Grigoriev I."/>
        </authorList>
    </citation>
    <scope>NUCLEOTIDE SEQUENCE</scope>
    <source>
        <strain evidence="2">CBS 675.92</strain>
    </source>
</reference>